<feature type="chain" id="PRO_5039378736" description="Lipoprotein" evidence="8">
    <location>
        <begin position="20"/>
        <end position="277"/>
    </location>
</feature>
<keyword evidence="3" id="KW-0472">Membrane</keyword>
<dbReference type="CDD" id="cd13526">
    <property type="entry name" value="PBP2_lipoprotein_MetQ_like"/>
    <property type="match status" value="1"/>
</dbReference>
<evidence type="ECO:0000313" key="10">
    <source>
        <dbReference type="Proteomes" id="UP000286773"/>
    </source>
</evidence>
<evidence type="ECO:0000256" key="5">
    <source>
        <dbReference type="ARBA" id="ARBA00023288"/>
    </source>
</evidence>
<evidence type="ECO:0000256" key="8">
    <source>
        <dbReference type="SAM" id="SignalP"/>
    </source>
</evidence>
<evidence type="ECO:0000256" key="1">
    <source>
        <dbReference type="ARBA" id="ARBA00004635"/>
    </source>
</evidence>
<dbReference type="Proteomes" id="UP000286773">
    <property type="component" value="Unassembled WGS sequence"/>
</dbReference>
<dbReference type="GO" id="GO:0016020">
    <property type="term" value="C:membrane"/>
    <property type="evidence" value="ECO:0007669"/>
    <property type="project" value="UniProtKB-SubCell"/>
</dbReference>
<dbReference type="InterPro" id="IPR004872">
    <property type="entry name" value="Lipoprotein_NlpA"/>
</dbReference>
<gene>
    <name evidence="9" type="ORF">CBF27_11380</name>
</gene>
<evidence type="ECO:0000256" key="2">
    <source>
        <dbReference type="ARBA" id="ARBA00022729"/>
    </source>
</evidence>
<evidence type="ECO:0000256" key="6">
    <source>
        <dbReference type="PIRNR" id="PIRNR002854"/>
    </source>
</evidence>
<feature type="lipid moiety-binding region" description="S-diacylglycerol cysteine" evidence="7">
    <location>
        <position position="21"/>
    </location>
</feature>
<comment type="similarity">
    <text evidence="6">Belongs to the nlpA lipoprotein family.</text>
</comment>
<dbReference type="PANTHER" id="PTHR30429">
    <property type="entry name" value="D-METHIONINE-BINDING LIPOPROTEIN METQ"/>
    <property type="match status" value="1"/>
</dbReference>
<dbReference type="EMBL" id="NGKC01000014">
    <property type="protein sequence ID" value="RSU10117.1"/>
    <property type="molecule type" value="Genomic_DNA"/>
</dbReference>
<keyword evidence="4" id="KW-0564">Palmitate</keyword>
<proteinExistence type="inferred from homology"/>
<dbReference type="SUPFAM" id="SSF53850">
    <property type="entry name" value="Periplasmic binding protein-like II"/>
    <property type="match status" value="1"/>
</dbReference>
<dbReference type="RefSeq" id="WP_126814436.1">
    <property type="nucleotide sequence ID" value="NZ_NGKC01000014.1"/>
</dbReference>
<dbReference type="AlphaFoldDB" id="A0A430AQE1"/>
<protein>
    <recommendedName>
        <fullName evidence="6">Lipoprotein</fullName>
    </recommendedName>
</protein>
<evidence type="ECO:0000313" key="9">
    <source>
        <dbReference type="EMBL" id="RSU10117.1"/>
    </source>
</evidence>
<feature type="signal peptide" evidence="8">
    <location>
        <begin position="1"/>
        <end position="19"/>
    </location>
</feature>
<dbReference type="Pfam" id="PF03180">
    <property type="entry name" value="Lipoprotein_9"/>
    <property type="match status" value="1"/>
</dbReference>
<evidence type="ECO:0000256" key="3">
    <source>
        <dbReference type="ARBA" id="ARBA00023136"/>
    </source>
</evidence>
<dbReference type="PIRSF" id="PIRSF002854">
    <property type="entry name" value="MetQ"/>
    <property type="match status" value="1"/>
</dbReference>
<reference evidence="9 10" key="1">
    <citation type="submission" date="2017-05" db="EMBL/GenBank/DDBJ databases">
        <title>Vagococcus spp. assemblies.</title>
        <authorList>
            <person name="Gulvik C.A."/>
        </authorList>
    </citation>
    <scope>NUCLEOTIDE SEQUENCE [LARGE SCALE GENOMIC DNA]</scope>
    <source>
        <strain evidence="9 10">LMG 24798</strain>
    </source>
</reference>
<dbReference type="PROSITE" id="PS51257">
    <property type="entry name" value="PROKAR_LIPOPROTEIN"/>
    <property type="match status" value="1"/>
</dbReference>
<evidence type="ECO:0000256" key="7">
    <source>
        <dbReference type="PIRSR" id="PIRSR002854-1"/>
    </source>
</evidence>
<dbReference type="NCBIfam" id="TIGR00363">
    <property type="entry name" value="MetQ/NlpA family lipoprotein"/>
    <property type="match status" value="1"/>
</dbReference>
<comment type="caution">
    <text evidence="9">The sequence shown here is derived from an EMBL/GenBank/DDBJ whole genome shotgun (WGS) entry which is preliminary data.</text>
</comment>
<dbReference type="Gene3D" id="3.40.190.10">
    <property type="entry name" value="Periplasmic binding protein-like II"/>
    <property type="match status" value="2"/>
</dbReference>
<keyword evidence="5 6" id="KW-0449">Lipoprotein</keyword>
<keyword evidence="2 8" id="KW-0732">Signal</keyword>
<dbReference type="PANTHER" id="PTHR30429:SF3">
    <property type="entry name" value="LIPOPROTEIN"/>
    <property type="match status" value="1"/>
</dbReference>
<organism evidence="9 10">
    <name type="scientific">Vagococcus acidifermentans</name>
    <dbReference type="NCBI Taxonomy" id="564710"/>
    <lineage>
        <taxon>Bacteria</taxon>
        <taxon>Bacillati</taxon>
        <taxon>Bacillota</taxon>
        <taxon>Bacilli</taxon>
        <taxon>Lactobacillales</taxon>
        <taxon>Enterococcaceae</taxon>
        <taxon>Vagococcus</taxon>
    </lineage>
</organism>
<comment type="subcellular location">
    <subcellularLocation>
        <location evidence="1">Membrane</location>
        <topology evidence="1">Lipid-anchor</topology>
    </subcellularLocation>
</comment>
<accession>A0A430AQE1</accession>
<keyword evidence="10" id="KW-1185">Reference proteome</keyword>
<dbReference type="OrthoDB" id="9812878at2"/>
<name>A0A430AQE1_9ENTE</name>
<evidence type="ECO:0000256" key="4">
    <source>
        <dbReference type="ARBA" id="ARBA00023139"/>
    </source>
</evidence>
<sequence length="277" mass="30496">MKKITTGILILASALLLLAGCGKGSAKQSDNKKVKLGVVGSDTRTWDFVKEKLAKDGIDLEIVEFTDYNQPNAALNDKEIDLNSFQHQIFLDNYNNEHGTKLTSIGNTVNSPLGIYSEKIKSVDELKDGDEISIPNDPTNGGRALILLQKAGLIKVNAAKNNLPTVEDITENKKQLKITELDAAQTARSLQDVAAAIINGGMAIDAGYSPKQDAIFFEPVDDESRPYVNIIVARPEDTDNQTYQKIVAAYQQDDVKDFILETYKEAYQPAWETFGKK</sequence>